<reference evidence="3 4" key="1">
    <citation type="submission" date="2019-02" db="EMBL/GenBank/DDBJ databases">
        <title>Deep-cultivation of Planctomycetes and their phenomic and genomic characterization uncovers novel biology.</title>
        <authorList>
            <person name="Wiegand S."/>
            <person name="Jogler M."/>
            <person name="Boedeker C."/>
            <person name="Pinto D."/>
            <person name="Vollmers J."/>
            <person name="Rivas-Marin E."/>
            <person name="Kohn T."/>
            <person name="Peeters S.H."/>
            <person name="Heuer A."/>
            <person name="Rast P."/>
            <person name="Oberbeckmann S."/>
            <person name="Bunk B."/>
            <person name="Jeske O."/>
            <person name="Meyerdierks A."/>
            <person name="Storesund J.E."/>
            <person name="Kallscheuer N."/>
            <person name="Luecker S."/>
            <person name="Lage O.M."/>
            <person name="Pohl T."/>
            <person name="Merkel B.J."/>
            <person name="Hornburger P."/>
            <person name="Mueller R.-W."/>
            <person name="Bruemmer F."/>
            <person name="Labrenz M."/>
            <person name="Spormann A.M."/>
            <person name="Op den Camp H."/>
            <person name="Overmann J."/>
            <person name="Amann R."/>
            <person name="Jetten M.S.M."/>
            <person name="Mascher T."/>
            <person name="Medema M.H."/>
            <person name="Devos D.P."/>
            <person name="Kaster A.-K."/>
            <person name="Ovreas L."/>
            <person name="Rohde M."/>
            <person name="Galperin M.Y."/>
            <person name="Jogler C."/>
        </authorList>
    </citation>
    <scope>NUCLEOTIDE SEQUENCE [LARGE SCALE GENOMIC DNA]</scope>
    <source>
        <strain evidence="3 4">Mal48</strain>
    </source>
</reference>
<protein>
    <submittedName>
        <fullName evidence="3">PEP-CTERM motif protein</fullName>
    </submittedName>
</protein>
<evidence type="ECO:0000313" key="4">
    <source>
        <dbReference type="Proteomes" id="UP000315724"/>
    </source>
</evidence>
<organism evidence="3 4">
    <name type="scientific">Thalassoglobus polymorphus</name>
    <dbReference type="NCBI Taxonomy" id="2527994"/>
    <lineage>
        <taxon>Bacteria</taxon>
        <taxon>Pseudomonadati</taxon>
        <taxon>Planctomycetota</taxon>
        <taxon>Planctomycetia</taxon>
        <taxon>Planctomycetales</taxon>
        <taxon>Planctomycetaceae</taxon>
        <taxon>Thalassoglobus</taxon>
    </lineage>
</organism>
<feature type="domain" description="Ice-binding protein C-terminal" evidence="2">
    <location>
        <begin position="163"/>
        <end position="187"/>
    </location>
</feature>
<feature type="signal peptide" evidence="1">
    <location>
        <begin position="1"/>
        <end position="21"/>
    </location>
</feature>
<keyword evidence="1" id="KW-0732">Signal</keyword>
<evidence type="ECO:0000259" key="2">
    <source>
        <dbReference type="Pfam" id="PF07589"/>
    </source>
</evidence>
<dbReference type="NCBIfam" id="TIGR02595">
    <property type="entry name" value="PEP_CTERM"/>
    <property type="match status" value="1"/>
</dbReference>
<dbReference type="AlphaFoldDB" id="A0A517QT34"/>
<feature type="chain" id="PRO_5021995461" evidence="1">
    <location>
        <begin position="22"/>
        <end position="197"/>
    </location>
</feature>
<dbReference type="InterPro" id="IPR013424">
    <property type="entry name" value="Ice-binding_C"/>
</dbReference>
<evidence type="ECO:0000313" key="3">
    <source>
        <dbReference type="EMBL" id="QDT34805.1"/>
    </source>
</evidence>
<accession>A0A517QT34</accession>
<keyword evidence="4" id="KW-1185">Reference proteome</keyword>
<dbReference type="KEGG" id="tpol:Mal48_40770"/>
<dbReference type="Pfam" id="PF07589">
    <property type="entry name" value="PEP-CTERM"/>
    <property type="match status" value="1"/>
</dbReference>
<evidence type="ECO:0000256" key="1">
    <source>
        <dbReference type="SAM" id="SignalP"/>
    </source>
</evidence>
<gene>
    <name evidence="3" type="ORF">Mal48_40770</name>
</gene>
<name>A0A517QT34_9PLAN</name>
<dbReference type="Proteomes" id="UP000315724">
    <property type="component" value="Chromosome"/>
</dbReference>
<dbReference type="EMBL" id="CP036267">
    <property type="protein sequence ID" value="QDT34805.1"/>
    <property type="molecule type" value="Genomic_DNA"/>
</dbReference>
<dbReference type="RefSeq" id="WP_145203328.1">
    <property type="nucleotide sequence ID" value="NZ_CP036267.1"/>
</dbReference>
<proteinExistence type="predicted"/>
<sequence precursor="true">MKSPALYCLLLFAFASPPVDAGIISDLSDGTHLWTSTLVPGIPNYDSLLEMTDTFTASGTISFDYEFKHFVPIAGHEFWAKSGAGNISIGSSADLVAYTFDNPLTLPNSDHTAAGNIVGLSVLAGDTFSFLANTLSSQHSLDPTVTLEITNFTFTEASSGGSAVPEPSSLTLLTMGAIALGVCSHRRRKQTGQTKEA</sequence>